<organism evidence="6 7">
    <name type="scientific">Cicer arietinum</name>
    <name type="common">Chickpea</name>
    <name type="synonym">Garbanzo</name>
    <dbReference type="NCBI Taxonomy" id="3827"/>
    <lineage>
        <taxon>Eukaryota</taxon>
        <taxon>Viridiplantae</taxon>
        <taxon>Streptophyta</taxon>
        <taxon>Embryophyta</taxon>
        <taxon>Tracheophyta</taxon>
        <taxon>Spermatophyta</taxon>
        <taxon>Magnoliopsida</taxon>
        <taxon>eudicotyledons</taxon>
        <taxon>Gunneridae</taxon>
        <taxon>Pentapetalae</taxon>
        <taxon>rosids</taxon>
        <taxon>fabids</taxon>
        <taxon>Fabales</taxon>
        <taxon>Fabaceae</taxon>
        <taxon>Papilionoideae</taxon>
        <taxon>50 kb inversion clade</taxon>
        <taxon>NPAAA clade</taxon>
        <taxon>Hologalegina</taxon>
        <taxon>IRL clade</taxon>
        <taxon>Cicereae</taxon>
        <taxon>Cicer</taxon>
    </lineage>
</organism>
<evidence type="ECO:0000313" key="6">
    <source>
        <dbReference type="Proteomes" id="UP000087171"/>
    </source>
</evidence>
<evidence type="ECO:0000259" key="5">
    <source>
        <dbReference type="PROSITE" id="PS51294"/>
    </source>
</evidence>
<keyword evidence="6" id="KW-1185">Reference proteome</keyword>
<feature type="domain" description="HTH myb-type" evidence="5">
    <location>
        <begin position="197"/>
        <end position="255"/>
    </location>
</feature>
<dbReference type="InterPro" id="IPR009057">
    <property type="entry name" value="Homeodomain-like_sf"/>
</dbReference>
<feature type="region of interest" description="Disordered" evidence="3">
    <location>
        <begin position="293"/>
        <end position="345"/>
    </location>
</feature>
<dbReference type="AlphaFoldDB" id="A0A1S2Y9V1"/>
<protein>
    <submittedName>
        <fullName evidence="7">Uncharacterized protein LOC101514044</fullName>
    </submittedName>
</protein>
<feature type="region of interest" description="Disordered" evidence="3">
    <location>
        <begin position="448"/>
        <end position="510"/>
    </location>
</feature>
<feature type="domain" description="Myb-like" evidence="4">
    <location>
        <begin position="197"/>
        <end position="251"/>
    </location>
</feature>
<dbReference type="GO" id="GO:0005634">
    <property type="term" value="C:nucleus"/>
    <property type="evidence" value="ECO:0007669"/>
    <property type="project" value="UniProtKB-SubCell"/>
</dbReference>
<evidence type="ECO:0000256" key="1">
    <source>
        <dbReference type="ARBA" id="ARBA00004123"/>
    </source>
</evidence>
<dbReference type="InterPro" id="IPR001005">
    <property type="entry name" value="SANT/Myb"/>
</dbReference>
<evidence type="ECO:0000256" key="2">
    <source>
        <dbReference type="ARBA" id="ARBA00023242"/>
    </source>
</evidence>
<feature type="region of interest" description="Disordered" evidence="3">
    <location>
        <begin position="407"/>
        <end position="429"/>
    </location>
</feature>
<feature type="compositionally biased region" description="Polar residues" evidence="3">
    <location>
        <begin position="295"/>
        <end position="337"/>
    </location>
</feature>
<dbReference type="SUPFAM" id="SSF46689">
    <property type="entry name" value="Homeodomain-like"/>
    <property type="match status" value="1"/>
</dbReference>
<dbReference type="PANTHER" id="PTHR47206">
    <property type="entry name" value="HOMEODOMAIN-LIKE SUPERFAMILY PROTEIN"/>
    <property type="match status" value="1"/>
</dbReference>
<name>A0A1S2Y9V1_CICAR</name>
<feature type="compositionally biased region" description="Basic and acidic residues" evidence="3">
    <location>
        <begin position="600"/>
        <end position="613"/>
    </location>
</feature>
<dbReference type="KEGG" id="cam:101514044"/>
<accession>A0A1S2Y9V1</accession>
<dbReference type="eggNOG" id="ENOG502QQVU">
    <property type="taxonomic scope" value="Eukaryota"/>
</dbReference>
<feature type="region of interest" description="Disordered" evidence="3">
    <location>
        <begin position="537"/>
        <end position="613"/>
    </location>
</feature>
<proteinExistence type="predicted"/>
<dbReference type="Gene3D" id="1.10.10.60">
    <property type="entry name" value="Homeodomain-like"/>
    <property type="match status" value="1"/>
</dbReference>
<dbReference type="GeneID" id="101514044"/>
<gene>
    <name evidence="7" type="primary">LOC101514044</name>
</gene>
<dbReference type="OrthoDB" id="608866at2759"/>
<dbReference type="PROSITE" id="PS50090">
    <property type="entry name" value="MYB_LIKE"/>
    <property type="match status" value="1"/>
</dbReference>
<dbReference type="STRING" id="3827.A0A1S2Y9V1"/>
<dbReference type="SMART" id="SM00717">
    <property type="entry name" value="SANT"/>
    <property type="match status" value="1"/>
</dbReference>
<sequence>MPEKNSNKVPFSENDIATLVQRYDATILLTLLQEIAHYHDTKKFDWNELVKKTSTGISNPREYQMLWRYLAYHDSLNQIFEEADQPVDDDSDLDCEPESLASVSVESASESSACVKVMIASRTLSESTPSSSTIEAPLTVYLPVCCSSRTPKENSQPSDLMGQASISFPVTVHRQTLPTVSSTDALETKGLVGGTMASKRKRKAWSEEEDNLLRAAVQRLGEGNWATMAKGDDFPVKRSATQLAQRWSTLRKKDCSTNTGTNVTNTQYTTAEQLATRHSLSLALDMPFKKLTAPGMTNPNPGRTSTSIKNQVQSRNATEVSTVRSSVPAQRPSQQAVLGSCGSPAKSKLASESSVSKCNTIPGPSQQAVLGSCGSPAKFKLASENPVSKCNAISGRELKPAIVHSGAQTVSRPNTLTVSRPNAPTVSRPNTLPQFKVAQAKNVVHPVPAGSSLTKTPISAGLPSVQKDKHVTSVQEEVKRVSDLGSTPKEKVKEEETSALTTQSQVDSKLDKAKLELDKAKSMPGEKILENKVVVSQNPRGCEEQGSVQNSNLIPKKAATENGNDKVNKESQVQNQDKKTNSSNGSSNQQNMHQKQVHLPKQDERLQGLEQPK</sequence>
<dbReference type="PANTHER" id="PTHR47206:SF1">
    <property type="entry name" value="HOMEODOMAIN-LIKE SUPERFAMILY PROTEIN"/>
    <property type="match status" value="1"/>
</dbReference>
<dbReference type="InterPro" id="IPR017930">
    <property type="entry name" value="Myb_dom"/>
</dbReference>
<keyword evidence="2" id="KW-0539">Nucleus</keyword>
<dbReference type="PaxDb" id="3827-XP_004501652.1"/>
<dbReference type="PROSITE" id="PS51294">
    <property type="entry name" value="HTH_MYB"/>
    <property type="match status" value="1"/>
</dbReference>
<evidence type="ECO:0000259" key="4">
    <source>
        <dbReference type="PROSITE" id="PS50090"/>
    </source>
</evidence>
<evidence type="ECO:0000256" key="3">
    <source>
        <dbReference type="SAM" id="MobiDB-lite"/>
    </source>
</evidence>
<evidence type="ECO:0000313" key="7">
    <source>
        <dbReference type="RefSeq" id="XP_004501652.1"/>
    </source>
</evidence>
<dbReference type="Proteomes" id="UP000087171">
    <property type="component" value="Chromosome Ca5"/>
</dbReference>
<reference evidence="7" key="2">
    <citation type="submission" date="2025-08" db="UniProtKB">
        <authorList>
            <consortium name="RefSeq"/>
        </authorList>
    </citation>
    <scope>IDENTIFICATION</scope>
    <source>
        <tissue evidence="7">Etiolated seedlings</tissue>
    </source>
</reference>
<feature type="compositionally biased region" description="Basic and acidic residues" evidence="3">
    <location>
        <begin position="466"/>
        <end position="496"/>
    </location>
</feature>
<dbReference type="RefSeq" id="XP_004501652.1">
    <property type="nucleotide sequence ID" value="XM_004501595.3"/>
</dbReference>
<feature type="compositionally biased region" description="Low complexity" evidence="3">
    <location>
        <begin position="581"/>
        <end position="591"/>
    </location>
</feature>
<dbReference type="Pfam" id="PF00249">
    <property type="entry name" value="Myb_DNA-binding"/>
    <property type="match status" value="1"/>
</dbReference>
<reference evidence="6" key="1">
    <citation type="journal article" date="2013" name="Nat. Biotechnol.">
        <title>Draft genome sequence of chickpea (Cicer arietinum) provides a resource for trait improvement.</title>
        <authorList>
            <person name="Varshney R.K."/>
            <person name="Song C."/>
            <person name="Saxena R.K."/>
            <person name="Azam S."/>
            <person name="Yu S."/>
            <person name="Sharpe A.G."/>
            <person name="Cannon S."/>
            <person name="Baek J."/>
            <person name="Rosen B.D."/>
            <person name="Tar'an B."/>
            <person name="Millan T."/>
            <person name="Zhang X."/>
            <person name="Ramsay L.D."/>
            <person name="Iwata A."/>
            <person name="Wang Y."/>
            <person name="Nelson W."/>
            <person name="Farmer A.D."/>
            <person name="Gaur P.M."/>
            <person name="Soderlund C."/>
            <person name="Penmetsa R.V."/>
            <person name="Xu C."/>
            <person name="Bharti A.K."/>
            <person name="He W."/>
            <person name="Winter P."/>
            <person name="Zhao S."/>
            <person name="Hane J.K."/>
            <person name="Carrasquilla-Garcia N."/>
            <person name="Condie J.A."/>
            <person name="Upadhyaya H.D."/>
            <person name="Luo M.C."/>
            <person name="Thudi M."/>
            <person name="Gowda C.L."/>
            <person name="Singh N.P."/>
            <person name="Lichtenzveig J."/>
            <person name="Gali K.K."/>
            <person name="Rubio J."/>
            <person name="Nadarajan N."/>
            <person name="Dolezel J."/>
            <person name="Bansal K.C."/>
            <person name="Xu X."/>
            <person name="Edwards D."/>
            <person name="Zhang G."/>
            <person name="Kahl G."/>
            <person name="Gil J."/>
            <person name="Singh K.B."/>
            <person name="Datta S.K."/>
            <person name="Jackson S.A."/>
            <person name="Wang J."/>
            <person name="Cook D.R."/>
        </authorList>
    </citation>
    <scope>NUCLEOTIDE SEQUENCE [LARGE SCALE GENOMIC DNA]</scope>
    <source>
        <strain evidence="6">cv. CDC Frontier</strain>
    </source>
</reference>
<dbReference type="CDD" id="cd11660">
    <property type="entry name" value="SANT_TRF"/>
    <property type="match status" value="1"/>
</dbReference>
<comment type="subcellular location">
    <subcellularLocation>
        <location evidence="1">Nucleus</location>
    </subcellularLocation>
</comment>